<proteinExistence type="predicted"/>
<name>A0ABW4S350_9RHOB</name>
<evidence type="ECO:0000313" key="2">
    <source>
        <dbReference type="Proteomes" id="UP001597353"/>
    </source>
</evidence>
<organism evidence="1 2">
    <name type="scientific">Halodurantibacterium flavum</name>
    <dbReference type="NCBI Taxonomy" id="1382802"/>
    <lineage>
        <taxon>Bacteria</taxon>
        <taxon>Pseudomonadati</taxon>
        <taxon>Pseudomonadota</taxon>
        <taxon>Alphaproteobacteria</taxon>
        <taxon>Rhodobacterales</taxon>
        <taxon>Paracoccaceae</taxon>
        <taxon>Halodurantibacterium</taxon>
    </lineage>
</organism>
<dbReference type="InterPro" id="IPR002347">
    <property type="entry name" value="SDR_fam"/>
</dbReference>
<comment type="caution">
    <text evidence="1">The sequence shown here is derived from an EMBL/GenBank/DDBJ whole genome shotgun (WGS) entry which is preliminary data.</text>
</comment>
<sequence length="62" mass="6195">MLEGIAEAAGGNALYDALLSHTPSGRIAEAADIAEVALFLASEDSNVLTGGEDFADGGMAQV</sequence>
<dbReference type="SUPFAM" id="SSF51735">
    <property type="entry name" value="NAD(P)-binding Rossmann-fold domains"/>
    <property type="match status" value="1"/>
</dbReference>
<reference evidence="2" key="1">
    <citation type="journal article" date="2019" name="Int. J. Syst. Evol. Microbiol.">
        <title>The Global Catalogue of Microorganisms (GCM) 10K type strain sequencing project: providing services to taxonomists for standard genome sequencing and annotation.</title>
        <authorList>
            <consortium name="The Broad Institute Genomics Platform"/>
            <consortium name="The Broad Institute Genome Sequencing Center for Infectious Disease"/>
            <person name="Wu L."/>
            <person name="Ma J."/>
        </authorList>
    </citation>
    <scope>NUCLEOTIDE SEQUENCE [LARGE SCALE GENOMIC DNA]</scope>
    <source>
        <strain evidence="2">CGMCC 4.7242</strain>
    </source>
</reference>
<keyword evidence="2" id="KW-1185">Reference proteome</keyword>
<dbReference type="InterPro" id="IPR036291">
    <property type="entry name" value="NAD(P)-bd_dom_sf"/>
</dbReference>
<dbReference type="Proteomes" id="UP001597353">
    <property type="component" value="Unassembled WGS sequence"/>
</dbReference>
<dbReference type="Pfam" id="PF13561">
    <property type="entry name" value="adh_short_C2"/>
    <property type="match status" value="1"/>
</dbReference>
<dbReference type="RefSeq" id="WP_390260097.1">
    <property type="nucleotide sequence ID" value="NZ_JBHUGH010000003.1"/>
</dbReference>
<evidence type="ECO:0000313" key="1">
    <source>
        <dbReference type="EMBL" id="MFD1911786.1"/>
    </source>
</evidence>
<gene>
    <name evidence="1" type="ORF">ACFSGJ_06085</name>
</gene>
<dbReference type="EMBL" id="JBHUGH010000003">
    <property type="protein sequence ID" value="MFD1911786.1"/>
    <property type="molecule type" value="Genomic_DNA"/>
</dbReference>
<dbReference type="Gene3D" id="3.40.50.720">
    <property type="entry name" value="NAD(P)-binding Rossmann-like Domain"/>
    <property type="match status" value="1"/>
</dbReference>
<protein>
    <submittedName>
        <fullName evidence="1">SDR family oxidoreductase</fullName>
    </submittedName>
</protein>
<accession>A0ABW4S350</accession>